<reference evidence="4 5" key="1">
    <citation type="submission" date="2014-07" db="EMBL/GenBank/DDBJ databases">
        <title>Draft genome sequence of Thalassospira profundimaris 35.</title>
        <authorList>
            <person name="Lai Q."/>
            <person name="Shao Z."/>
        </authorList>
    </citation>
    <scope>NUCLEOTIDE SEQUENCE [LARGE SCALE GENOMIC DNA]</scope>
    <source>
        <strain evidence="4 5">35</strain>
    </source>
</reference>
<dbReference type="PANTHER" id="PTHR30273">
    <property type="entry name" value="PERIPLASMIC SIGNAL SENSOR AND SIGMA FACTOR ACTIVATOR FECR-RELATED"/>
    <property type="match status" value="1"/>
</dbReference>
<keyword evidence="1" id="KW-0472">Membrane</keyword>
<dbReference type="AlphaFoldDB" id="A0A367VYH0"/>
<dbReference type="InterPro" id="IPR012373">
    <property type="entry name" value="Ferrdict_sens_TM"/>
</dbReference>
<comment type="caution">
    <text evidence="4">The sequence shown here is derived from an EMBL/GenBank/DDBJ whole genome shotgun (WGS) entry which is preliminary data.</text>
</comment>
<dbReference type="RefSeq" id="WP_114104379.1">
    <property type="nucleotide sequence ID" value="NZ_JPWF01000024.1"/>
</dbReference>
<protein>
    <submittedName>
        <fullName evidence="4">Iron dicitrate transport regulator FecR</fullName>
    </submittedName>
</protein>
<proteinExistence type="predicted"/>
<gene>
    <name evidence="4" type="ORF">TH19_22015</name>
</gene>
<dbReference type="InterPro" id="IPR032623">
    <property type="entry name" value="FecR_N"/>
</dbReference>
<name>A0A367VYH0_9PROT</name>
<feature type="domain" description="FecR N-terminal" evidence="3">
    <location>
        <begin position="13"/>
        <end position="53"/>
    </location>
</feature>
<evidence type="ECO:0000313" key="4">
    <source>
        <dbReference type="EMBL" id="RCK31058.1"/>
    </source>
</evidence>
<dbReference type="Gene3D" id="2.60.120.1440">
    <property type="match status" value="1"/>
</dbReference>
<feature type="transmembrane region" description="Helical" evidence="1">
    <location>
        <begin position="89"/>
        <end position="106"/>
    </location>
</feature>
<evidence type="ECO:0000259" key="3">
    <source>
        <dbReference type="Pfam" id="PF16220"/>
    </source>
</evidence>
<accession>A0A367VYH0</accession>
<keyword evidence="1" id="KW-1133">Transmembrane helix</keyword>
<dbReference type="OrthoDB" id="1098280at2"/>
<keyword evidence="1" id="KW-0812">Transmembrane</keyword>
<dbReference type="GO" id="GO:0016989">
    <property type="term" value="F:sigma factor antagonist activity"/>
    <property type="evidence" value="ECO:0007669"/>
    <property type="project" value="TreeGrafter"/>
</dbReference>
<dbReference type="EMBL" id="JPWF01000024">
    <property type="protein sequence ID" value="RCK31058.1"/>
    <property type="molecule type" value="Genomic_DNA"/>
</dbReference>
<evidence type="ECO:0000259" key="2">
    <source>
        <dbReference type="Pfam" id="PF04773"/>
    </source>
</evidence>
<evidence type="ECO:0000313" key="5">
    <source>
        <dbReference type="Proteomes" id="UP000253226"/>
    </source>
</evidence>
<dbReference type="InterPro" id="IPR006860">
    <property type="entry name" value="FecR"/>
</dbReference>
<dbReference type="Proteomes" id="UP000253226">
    <property type="component" value="Unassembled WGS sequence"/>
</dbReference>
<organism evidence="4 5">
    <name type="scientific">Thalassospira profundimaris</name>
    <dbReference type="NCBI Taxonomy" id="502049"/>
    <lineage>
        <taxon>Bacteria</taxon>
        <taxon>Pseudomonadati</taxon>
        <taxon>Pseudomonadota</taxon>
        <taxon>Alphaproteobacteria</taxon>
        <taxon>Rhodospirillales</taxon>
        <taxon>Thalassospiraceae</taxon>
        <taxon>Thalassospira</taxon>
    </lineage>
</organism>
<dbReference type="PANTHER" id="PTHR30273:SF2">
    <property type="entry name" value="PROTEIN FECR"/>
    <property type="match status" value="1"/>
</dbReference>
<feature type="domain" description="FecR protein" evidence="2">
    <location>
        <begin position="117"/>
        <end position="209"/>
    </location>
</feature>
<dbReference type="PIRSF" id="PIRSF018266">
    <property type="entry name" value="FecR"/>
    <property type="match status" value="1"/>
</dbReference>
<evidence type="ECO:0000256" key="1">
    <source>
        <dbReference type="SAM" id="Phobius"/>
    </source>
</evidence>
<sequence length="322" mass="34705">MQGQDKPTDTQKDEAALWHVKRAGGSMSVAQKAEFDAWINADPGNRLAYDQMRVLWTQVEEPVRRVSEVMSPKKAGLKRLREWLSPGRAFAGGACAVALGAAVLFLNPDMIANWQADIVTRNDTVTDITLVDGSIVHLAANSAITTDFSNGRRDIELLRGQAFFEVTHRNGDRFRVRAGSTIVEVVGTRFNVDYLARDTEVAVEEGAVRVSTPGDKEGVLLGAGDVVAIGADALVGTVHQTDIAAIQGWMQGRLSVRNVRVSDLVARLDNFAPGRFVALGDIADRTISGSFPTTDVDGSLETMAAAIGGNVVRTSPWLTVIY</sequence>
<dbReference type="Pfam" id="PF04773">
    <property type="entry name" value="FecR"/>
    <property type="match status" value="1"/>
</dbReference>
<dbReference type="Pfam" id="PF16220">
    <property type="entry name" value="DUF4880"/>
    <property type="match status" value="1"/>
</dbReference>